<accession>A0A1I8EEK0</accession>
<reference evidence="2" key="1">
    <citation type="submission" date="2016-11" db="UniProtKB">
        <authorList>
            <consortium name="WormBaseParasite"/>
        </authorList>
    </citation>
    <scope>IDENTIFICATION</scope>
    <source>
        <strain evidence="2">pt0022</strain>
    </source>
</reference>
<evidence type="ECO:0000313" key="2">
    <source>
        <dbReference type="WBParaSite" id="maker-PairedContig_1554-snap-gene-0.12-mRNA-1"/>
    </source>
</evidence>
<keyword evidence="1" id="KW-1133">Transmembrane helix</keyword>
<keyword evidence="1" id="KW-0472">Membrane</keyword>
<organism evidence="2">
    <name type="scientific">Wuchereria bancrofti</name>
    <dbReference type="NCBI Taxonomy" id="6293"/>
    <lineage>
        <taxon>Eukaryota</taxon>
        <taxon>Metazoa</taxon>
        <taxon>Ecdysozoa</taxon>
        <taxon>Nematoda</taxon>
        <taxon>Chromadorea</taxon>
        <taxon>Rhabditida</taxon>
        <taxon>Spirurina</taxon>
        <taxon>Spiruromorpha</taxon>
        <taxon>Filarioidea</taxon>
        <taxon>Onchocercidae</taxon>
        <taxon>Wuchereria</taxon>
    </lineage>
</organism>
<protein>
    <submittedName>
        <fullName evidence="2">Uncharacterized protein</fullName>
    </submittedName>
</protein>
<feature type="transmembrane region" description="Helical" evidence="1">
    <location>
        <begin position="63"/>
        <end position="84"/>
    </location>
</feature>
<sequence>MPLCSKSGIDRKYMIADGWTHFPLCLRCCIKRDIGCYFLKSFIDFIYSACGSSSRYKYFKTQWIIISNYYSNFLIFLIQQLYVLCQTNPK</sequence>
<dbReference type="WBParaSite" id="maker-PairedContig_1554-snap-gene-0.12-mRNA-1">
    <property type="protein sequence ID" value="maker-PairedContig_1554-snap-gene-0.12-mRNA-1"/>
    <property type="gene ID" value="maker-PairedContig_1554-snap-gene-0.12"/>
</dbReference>
<keyword evidence="1" id="KW-0812">Transmembrane</keyword>
<evidence type="ECO:0000256" key="1">
    <source>
        <dbReference type="SAM" id="Phobius"/>
    </source>
</evidence>
<proteinExistence type="predicted"/>
<name>A0A1I8EEK0_WUCBA</name>
<dbReference type="AlphaFoldDB" id="A0A1I8EEK0"/>